<evidence type="ECO:0000256" key="3">
    <source>
        <dbReference type="SAM" id="SignalP"/>
    </source>
</evidence>
<feature type="region of interest" description="Disordered" evidence="2">
    <location>
        <begin position="330"/>
        <end position="400"/>
    </location>
</feature>
<feature type="signal peptide" evidence="3">
    <location>
        <begin position="1"/>
        <end position="31"/>
    </location>
</feature>
<feature type="chain" id="PRO_5045375448" evidence="3">
    <location>
        <begin position="32"/>
        <end position="400"/>
    </location>
</feature>
<comment type="caution">
    <text evidence="4">The sequence shown here is derived from an EMBL/GenBank/DDBJ whole genome shotgun (WGS) entry which is preliminary data.</text>
</comment>
<protein>
    <submittedName>
        <fullName evidence="4">DUF2865 domain-containing protein</fullName>
    </submittedName>
</protein>
<evidence type="ECO:0000313" key="4">
    <source>
        <dbReference type="EMBL" id="MEW9808058.1"/>
    </source>
</evidence>
<evidence type="ECO:0000313" key="5">
    <source>
        <dbReference type="Proteomes" id="UP001556196"/>
    </source>
</evidence>
<feature type="compositionally biased region" description="Low complexity" evidence="2">
    <location>
        <begin position="330"/>
        <end position="350"/>
    </location>
</feature>
<dbReference type="Proteomes" id="UP001556196">
    <property type="component" value="Unassembled WGS sequence"/>
</dbReference>
<organism evidence="4 5">
    <name type="scientific">Mesorhizobium marinum</name>
    <dbReference type="NCBI Taxonomy" id="3228790"/>
    <lineage>
        <taxon>Bacteria</taxon>
        <taxon>Pseudomonadati</taxon>
        <taxon>Pseudomonadota</taxon>
        <taxon>Alphaproteobacteria</taxon>
        <taxon>Hyphomicrobiales</taxon>
        <taxon>Phyllobacteriaceae</taxon>
        <taxon>Mesorhizobium</taxon>
    </lineage>
</organism>
<keyword evidence="5" id="KW-1185">Reference proteome</keyword>
<accession>A0ABV3R4H2</accession>
<dbReference type="InterPro" id="IPR021293">
    <property type="entry name" value="DUF2865"/>
</dbReference>
<dbReference type="EMBL" id="JBFOCI010000006">
    <property type="protein sequence ID" value="MEW9808058.1"/>
    <property type="molecule type" value="Genomic_DNA"/>
</dbReference>
<proteinExistence type="predicted"/>
<name>A0ABV3R4H2_9HYPH</name>
<dbReference type="Pfam" id="PF11064">
    <property type="entry name" value="DUF2865"/>
    <property type="match status" value="1"/>
</dbReference>
<gene>
    <name evidence="4" type="ORF">ABUE31_18885</name>
</gene>
<evidence type="ECO:0000256" key="1">
    <source>
        <dbReference type="SAM" id="Coils"/>
    </source>
</evidence>
<keyword evidence="3" id="KW-0732">Signal</keyword>
<evidence type="ECO:0000256" key="2">
    <source>
        <dbReference type="SAM" id="MobiDB-lite"/>
    </source>
</evidence>
<feature type="coiled-coil region" evidence="1">
    <location>
        <begin position="54"/>
        <end position="112"/>
    </location>
</feature>
<sequence length="400" mass="42387">MAARPRWHGARVALAATLIALASAMPQASHASSRVCRQLEAELASGGVRAPAPSRKQEAAIAKQQEQLRLAKREARKAGCSFKIFGGGSKSCAAISQKIDRMQRNLDQLERRRARPAKTNRSRSQIMAALRANGCRDDATAERRLPQALDGPRNFLDQLFGGGIRQRGSIDDLGDPLDSRDGRNVGRAPQAPQGGWVNEGGRIRFVAPPGRYRTVCVRTCDGYFFPMSGSSTPSDFERDQSNCRSSCPGADVQLYYLRPGQESEAMVSGLSGQPYADLPAAWLYRQTGVPSPAGCACSAPGNRQPKNFSIIAGNPPAASEPVEAAPAIPLQSEGSDAVAADEASVSSDGAMESEVETVEPKGGTPAAPAGDRKIRVVGPAFLPAQEGAEGQPAPDQTEVR</sequence>
<keyword evidence="1" id="KW-0175">Coiled coil</keyword>
<reference evidence="4 5" key="1">
    <citation type="submission" date="2024-06" db="EMBL/GenBank/DDBJ databases">
        <authorList>
            <person name="Tuo L."/>
        </authorList>
    </citation>
    <scope>NUCLEOTIDE SEQUENCE [LARGE SCALE GENOMIC DNA]</scope>
    <source>
        <strain evidence="4 5">ZMM04-5</strain>
    </source>
</reference>
<dbReference type="RefSeq" id="WP_367725274.1">
    <property type="nucleotide sequence ID" value="NZ_JBFOCI010000006.1"/>
</dbReference>